<feature type="compositionally biased region" description="Low complexity" evidence="7">
    <location>
        <begin position="1941"/>
        <end position="1959"/>
    </location>
</feature>
<keyword evidence="4" id="KW-0963">Cytoplasm</keyword>
<dbReference type="SUPFAM" id="SSF48371">
    <property type="entry name" value="ARM repeat"/>
    <property type="match status" value="1"/>
</dbReference>
<evidence type="ECO:0000313" key="9">
    <source>
        <dbReference type="EMBL" id="EIE90996.1"/>
    </source>
</evidence>
<evidence type="ECO:0000256" key="6">
    <source>
        <dbReference type="ARBA" id="ARBA00023242"/>
    </source>
</evidence>
<sequence>MDQNTVYQLFVATYHPDPNVHKQAELNIRNIEANNGFLPIVLRILASEELELGARQAAAIYFKNRLNKAWDGERDSAVPIIDDDRNMVKQTILQALVTAPNQVQVQLTSTLNTILTNDFPEKWPNFVSEIEKFLTSSDVRLVYVGLLALREVVKVYQWRTGSRREPFRQLIKLTFPAIQTIASNLIGSDSIEAAEMLKLSLKIYHSGIQIELPKCLQDPASLVPWGTLFLQLIEKKIPNQALPADADERERYPWWKTKKWAYHCLNRLFSKYGNPATMPRNSTSEYNGFAKSFSTNFAPNILQAYLNQIECWIKKEIWIPNKVLALTSCFFADCVKNKTTWLLLKPHVETLVAHFVFPQLCFSDEDQELWDEDPVEFVHKKVDPLEDFHSPQTNAMNFLIDLARDRKKHTFLGILNFVNSVLNKYLEAPDDQKNPREKDGALCMIGGLSYQVLQKKSPVANMMEPFFVTHVFPEFKSKHPFLRARACDLTRHFSDLDFANEQNLATLYQSVTDCIRDTELAVKVQACLALQPMIRHESVRNAMAPSLPFIMQELLNLTNEIDIDTLANVMEEFVEVFAEQLTPFAVQLCTQLRDTFLRIMEELNQNNALNNAEDDEEFDGDIDELSDKTMAAMGVLKTIEKKILDLYDEIFEIIDSCTFSSKRVTPTMWGVFELIYGAFKDSGIDYMEEMLPPLDNYISYGKDVFIQNSQVQHMMFDIIDTVMKSDRTGEQDRICACKLMESVLLNCRGHVDGCVAHFLNLAFQFIFTGSMKTTEFKVHCIEVVINCLYYNPMLTLRLLEENNWTQGFFTLWFNTLPKFTRVHDKKLVIVAISSLLELPIEMVPNSLQAGWPQLLTFIVNVFQSLPKAVENRNNMEKLYGNFDDEFGEDYLSGGDEDEIDEANEDDDVPDEDNEYLEYLASQAASANNSGELEEFGEEEEELEEEILFESPLDEIDPYTCFEQVFRNMQQNNNASYTLLTKDLTAEQQNQIMSILSIAEQNPMNDDQIWENFQFEEPSNRFLTLPTSIMEHICRLLVDRKDKYETCLIHPNWSIAAVNVLWEAPRFQRPQQLRAFVDTIRTSRKTALLVRDLYLAFLDAKEETVFKTIVRSTIERHSYENAKVLANPKFLLLLAKSCENITDFTCYGWQLERADWEHLAFAAPQLSRLHIIGGYPHQQLNINNLLSRLTSLHLDGFFNIDEAWATNLVNKAIHLTDLQISLEKLQYSVLERICTPDHLKLEKLTLTGTSEIKDVHISRVLQAFPYLTKFCLEGCTKISAQTILISLTSCPYLQHLEIRANPTIFEKSPIVYLDKQQPAWTPKLAKLLIENMNITDDNLQAISPLLPHLQVLGLKNCPRLTNQGLEFIVSNPYIKHLSQLLLIHCPNIHSSLFAVDTLTITKSITEIHMDSCGPISPVDIYKLCCRCINHRLRSIKLINYQDLKGSIIDTYNDDQSVPSSTLPFRIILNRANIDALAHSDDPQLCPIPNDRLLTGYQIVLLAKRLDVTTQELLALFDHVEQEEQAEINKKSQQSIMPTKLPIKNNLNRLESLKTFAAPRPTTPAIWSKDFNDNGGIPTINDDYSSAINESPQSSSDTDNYREEEEEEDYEEVDNNEVNNESKISWAEYNQVENSHTNLGGWGIGGSSNNAWNKASANESTIQPENQKETWLESKGINPDELWQQQALESNKKLFKTSSKNHFRNSPMIVEGDGWGEPEKVIDWDDLRTQGFAYDVLVEQKETTFWKKVNGIWTECQTNSTEQVVAESSDKPAPSLFSDISDKEQSDKRNLPSSMSVVSSDESSSWNNDEDDNIIVKVNPDSPTYTYRAPLGTNDRKNRKEQPLSPVKQNNINGNKPNALDNDVSKPVTGWQDPLEASSKNARDQWASIAKSNPVARNNSKRSTRNRGRTPIPSEQMSPRWKEFTAENSETLVTLDNTDFNHSDQQSQQKKQQQMTQQQRQIESRQSKSTPSSSSVDLLVDLDDNKESLWGFAPLTSSFRPTNDILVPEQPSNQKKRESQTAMETLFWTAEEPAKETKEEAGEQTIPDVHFAKLIPGTADEYSQDNSGDNLFSLHDVLVPRPTDEKMTTKAAESPIPVPSSLDELVNRFPSPSEALIDPLIPQNKSPQPPLSGSHHRVSSASEIVHNPTPSRNETAAAKSVSENRSPTKVSSDDPEEEVKRYKKYPNYLGSLKVYVSKNVYKYLIMFLVRIYTRYKEEKVIPTCFT</sequence>
<comment type="subcellular location">
    <subcellularLocation>
        <location evidence="2">Cytoplasm</location>
    </subcellularLocation>
    <subcellularLocation>
        <location evidence="1">Nucleus</location>
    </subcellularLocation>
</comment>
<feature type="compositionally biased region" description="Acidic residues" evidence="7">
    <location>
        <begin position="1600"/>
        <end position="1613"/>
    </location>
</feature>
<dbReference type="PANTHER" id="PTHR10997:SF18">
    <property type="entry name" value="D-IMPORTIN 7_RANBP7"/>
    <property type="match status" value="1"/>
</dbReference>
<dbReference type="GeneID" id="93622672"/>
<feature type="domain" description="Importin N-terminal" evidence="8">
    <location>
        <begin position="24"/>
        <end position="98"/>
    </location>
</feature>
<dbReference type="RefSeq" id="XP_067526392.1">
    <property type="nucleotide sequence ID" value="XM_067670291.1"/>
</dbReference>
<dbReference type="InterPro" id="IPR001494">
    <property type="entry name" value="Importin-beta_N"/>
</dbReference>
<dbReference type="SMART" id="SM00367">
    <property type="entry name" value="LRR_CC"/>
    <property type="match status" value="2"/>
</dbReference>
<evidence type="ECO:0000313" key="10">
    <source>
        <dbReference type="Proteomes" id="UP000009138"/>
    </source>
</evidence>
<dbReference type="STRING" id="246409.I1CRB6"/>
<dbReference type="Gene3D" id="3.80.10.10">
    <property type="entry name" value="Ribonuclease Inhibitor"/>
    <property type="match status" value="1"/>
</dbReference>
<keyword evidence="3" id="KW-0813">Transport</keyword>
<feature type="region of interest" description="Disordered" evidence="7">
    <location>
        <begin position="1938"/>
        <end position="1974"/>
    </location>
</feature>
<feature type="compositionally biased region" description="Polar residues" evidence="7">
    <location>
        <begin position="1845"/>
        <end position="1854"/>
    </location>
</feature>
<feature type="compositionally biased region" description="Low complexity" evidence="7">
    <location>
        <begin position="1965"/>
        <end position="1974"/>
    </location>
</feature>
<gene>
    <name evidence="9" type="ORF">RO3G_15707</name>
</gene>
<feature type="region of interest" description="Disordered" evidence="7">
    <location>
        <begin position="2082"/>
        <end position="2177"/>
    </location>
</feature>
<dbReference type="eggNOG" id="KOG1991">
    <property type="taxonomic scope" value="Eukaryota"/>
</dbReference>
<dbReference type="SUPFAM" id="SSF52047">
    <property type="entry name" value="RNI-like"/>
    <property type="match status" value="1"/>
</dbReference>
<evidence type="ECO:0000256" key="7">
    <source>
        <dbReference type="SAM" id="MobiDB-lite"/>
    </source>
</evidence>
<dbReference type="Pfam" id="PF03810">
    <property type="entry name" value="IBN_N"/>
    <property type="match status" value="1"/>
</dbReference>
<feature type="region of interest" description="Disordered" evidence="7">
    <location>
        <begin position="1998"/>
        <end position="2019"/>
    </location>
</feature>
<dbReference type="VEuPathDB" id="FungiDB:RO3G_15707"/>
<keyword evidence="10" id="KW-1185">Reference proteome</keyword>
<evidence type="ECO:0000256" key="4">
    <source>
        <dbReference type="ARBA" id="ARBA00022490"/>
    </source>
</evidence>
<dbReference type="InterPro" id="IPR011989">
    <property type="entry name" value="ARM-like"/>
</dbReference>
<dbReference type="PANTHER" id="PTHR10997">
    <property type="entry name" value="IMPORTIN-7, 8, 11"/>
    <property type="match status" value="1"/>
</dbReference>
<evidence type="ECO:0000256" key="3">
    <source>
        <dbReference type="ARBA" id="ARBA00022448"/>
    </source>
</evidence>
<dbReference type="InterPro" id="IPR006553">
    <property type="entry name" value="Leu-rich_rpt_Cys-con_subtyp"/>
</dbReference>
<dbReference type="InterPro" id="IPR016024">
    <property type="entry name" value="ARM-type_fold"/>
</dbReference>
<dbReference type="InterPro" id="IPR032675">
    <property type="entry name" value="LRR_dom_sf"/>
</dbReference>
<feature type="compositionally biased region" description="Polar residues" evidence="7">
    <location>
        <begin position="1580"/>
        <end position="1596"/>
    </location>
</feature>
<dbReference type="InParanoid" id="I1CRB6"/>
<dbReference type="PROSITE" id="PS50166">
    <property type="entry name" value="IMPORTIN_B_NT"/>
    <property type="match status" value="1"/>
</dbReference>
<protein>
    <recommendedName>
        <fullName evidence="8">Importin N-terminal domain-containing protein</fullName>
    </recommendedName>
</protein>
<dbReference type="GO" id="GO:0005829">
    <property type="term" value="C:cytosol"/>
    <property type="evidence" value="ECO:0007669"/>
    <property type="project" value="TreeGrafter"/>
</dbReference>
<proteinExistence type="predicted"/>
<keyword evidence="5" id="KW-0653">Protein transport</keyword>
<dbReference type="GO" id="GO:0031267">
    <property type="term" value="F:small GTPase binding"/>
    <property type="evidence" value="ECO:0007669"/>
    <property type="project" value="InterPro"/>
</dbReference>
<evidence type="ECO:0000256" key="5">
    <source>
        <dbReference type="ARBA" id="ARBA00022927"/>
    </source>
</evidence>
<feature type="region of interest" description="Disordered" evidence="7">
    <location>
        <begin position="890"/>
        <end position="910"/>
    </location>
</feature>
<dbReference type="Pfam" id="PF08506">
    <property type="entry name" value="Cse1"/>
    <property type="match status" value="1"/>
</dbReference>
<name>I1CRB6_RHIO9</name>
<dbReference type="GO" id="GO:0006606">
    <property type="term" value="P:protein import into nucleus"/>
    <property type="evidence" value="ECO:0007669"/>
    <property type="project" value="TreeGrafter"/>
</dbReference>
<feature type="compositionally biased region" description="Polar residues" evidence="7">
    <location>
        <begin position="2159"/>
        <end position="2168"/>
    </location>
</feature>
<dbReference type="InterPro" id="IPR013713">
    <property type="entry name" value="XPO2_central"/>
</dbReference>
<evidence type="ECO:0000259" key="8">
    <source>
        <dbReference type="PROSITE" id="PS50166"/>
    </source>
</evidence>
<feature type="compositionally biased region" description="Basic residues" evidence="7">
    <location>
        <begin position="1897"/>
        <end position="1906"/>
    </location>
</feature>
<feature type="region of interest" description="Disordered" evidence="7">
    <location>
        <begin position="1761"/>
        <end position="1919"/>
    </location>
</feature>
<feature type="compositionally biased region" description="Low complexity" evidence="7">
    <location>
        <begin position="1791"/>
        <end position="1805"/>
    </location>
</feature>
<accession>I1CRB6</accession>
<dbReference type="EMBL" id="CH476748">
    <property type="protein sequence ID" value="EIE90996.1"/>
    <property type="molecule type" value="Genomic_DNA"/>
</dbReference>
<reference evidence="9 10" key="1">
    <citation type="journal article" date="2009" name="PLoS Genet.">
        <title>Genomic analysis of the basal lineage fungus Rhizopus oryzae reveals a whole-genome duplication.</title>
        <authorList>
            <person name="Ma L.-J."/>
            <person name="Ibrahim A.S."/>
            <person name="Skory C."/>
            <person name="Grabherr M.G."/>
            <person name="Burger G."/>
            <person name="Butler M."/>
            <person name="Elias M."/>
            <person name="Idnurm A."/>
            <person name="Lang B.F."/>
            <person name="Sone T."/>
            <person name="Abe A."/>
            <person name="Calvo S.E."/>
            <person name="Corrochano L.M."/>
            <person name="Engels R."/>
            <person name="Fu J."/>
            <person name="Hansberg W."/>
            <person name="Kim J.-M."/>
            <person name="Kodira C.D."/>
            <person name="Koehrsen M.J."/>
            <person name="Liu B."/>
            <person name="Miranda-Saavedra D."/>
            <person name="O'Leary S."/>
            <person name="Ortiz-Castellanos L."/>
            <person name="Poulter R."/>
            <person name="Rodriguez-Romero J."/>
            <person name="Ruiz-Herrera J."/>
            <person name="Shen Y.-Q."/>
            <person name="Zeng Q."/>
            <person name="Galagan J."/>
            <person name="Birren B.W."/>
            <person name="Cuomo C.A."/>
            <person name="Wickes B.L."/>
        </authorList>
    </citation>
    <scope>NUCLEOTIDE SEQUENCE [LARGE SCALE GENOMIC DNA]</scope>
    <source>
        <strain evidence="10">RA 99-880 / ATCC MYA-4621 / FGSC 9543 / NRRL 43880</strain>
    </source>
</reference>
<dbReference type="Proteomes" id="UP000009138">
    <property type="component" value="Unassembled WGS sequence"/>
</dbReference>
<feature type="compositionally biased region" description="Basic and acidic residues" evidence="7">
    <location>
        <begin position="1778"/>
        <end position="1788"/>
    </location>
</feature>
<dbReference type="GO" id="GO:0005635">
    <property type="term" value="C:nuclear envelope"/>
    <property type="evidence" value="ECO:0007669"/>
    <property type="project" value="TreeGrafter"/>
</dbReference>
<dbReference type="OrthoDB" id="10257471at2759"/>
<dbReference type="Gene3D" id="1.25.10.10">
    <property type="entry name" value="Leucine-rich Repeat Variant"/>
    <property type="match status" value="1"/>
</dbReference>
<evidence type="ECO:0000256" key="1">
    <source>
        <dbReference type="ARBA" id="ARBA00004123"/>
    </source>
</evidence>
<evidence type="ECO:0000256" key="2">
    <source>
        <dbReference type="ARBA" id="ARBA00004496"/>
    </source>
</evidence>
<organism evidence="9 10">
    <name type="scientific">Rhizopus delemar (strain RA 99-880 / ATCC MYA-4621 / FGSC 9543 / NRRL 43880)</name>
    <name type="common">Mucormycosis agent</name>
    <name type="synonym">Rhizopus arrhizus var. delemar</name>
    <dbReference type="NCBI Taxonomy" id="246409"/>
    <lineage>
        <taxon>Eukaryota</taxon>
        <taxon>Fungi</taxon>
        <taxon>Fungi incertae sedis</taxon>
        <taxon>Mucoromycota</taxon>
        <taxon>Mucoromycotina</taxon>
        <taxon>Mucoromycetes</taxon>
        <taxon>Mucorales</taxon>
        <taxon>Mucorineae</taxon>
        <taxon>Rhizopodaceae</taxon>
        <taxon>Rhizopus</taxon>
    </lineage>
</organism>
<keyword evidence="6" id="KW-0539">Nucleus</keyword>
<feature type="region of interest" description="Disordered" evidence="7">
    <location>
        <begin position="1565"/>
        <end position="1614"/>
    </location>
</feature>
<dbReference type="SMART" id="SM00913">
    <property type="entry name" value="IBN_N"/>
    <property type="match status" value="1"/>
</dbReference>